<keyword evidence="9" id="KW-1185">Reference proteome</keyword>
<keyword evidence="3" id="KW-0678">Repressor</keyword>
<proteinExistence type="inferred from homology"/>
<evidence type="ECO:0000256" key="5">
    <source>
        <dbReference type="ARBA" id="ARBA00023163"/>
    </source>
</evidence>
<dbReference type="PANTHER" id="PTHR12144">
    <property type="entry name" value="NEGATIVE ELONGATION FACTOR D"/>
    <property type="match status" value="1"/>
</dbReference>
<comment type="subcellular location">
    <subcellularLocation>
        <location evidence="1">Nucleus</location>
    </subcellularLocation>
</comment>
<evidence type="ECO:0000256" key="7">
    <source>
        <dbReference type="SAM" id="MobiDB-lite"/>
    </source>
</evidence>
<dbReference type="GO" id="GO:0003723">
    <property type="term" value="F:RNA binding"/>
    <property type="evidence" value="ECO:0007669"/>
    <property type="project" value="TreeGrafter"/>
</dbReference>
<name>A0A7R9BBQ0_9CRUS</name>
<dbReference type="Proteomes" id="UP000678499">
    <property type="component" value="Unassembled WGS sequence"/>
</dbReference>
<comment type="similarity">
    <text evidence="2">Belongs to the NELF-D family.</text>
</comment>
<evidence type="ECO:0000256" key="4">
    <source>
        <dbReference type="ARBA" id="ARBA00023015"/>
    </source>
</evidence>
<dbReference type="PANTHER" id="PTHR12144:SF0">
    <property type="entry name" value="NEGATIVE ELONGATION FACTOR C_D"/>
    <property type="match status" value="1"/>
</dbReference>
<gene>
    <name evidence="8" type="ORF">NMOB1V02_LOCUS148</name>
</gene>
<organism evidence="8">
    <name type="scientific">Notodromas monacha</name>
    <dbReference type="NCBI Taxonomy" id="399045"/>
    <lineage>
        <taxon>Eukaryota</taxon>
        <taxon>Metazoa</taxon>
        <taxon>Ecdysozoa</taxon>
        <taxon>Arthropoda</taxon>
        <taxon>Crustacea</taxon>
        <taxon>Oligostraca</taxon>
        <taxon>Ostracoda</taxon>
        <taxon>Podocopa</taxon>
        <taxon>Podocopida</taxon>
        <taxon>Cypridocopina</taxon>
        <taxon>Cypridoidea</taxon>
        <taxon>Cyprididae</taxon>
        <taxon>Notodromas</taxon>
    </lineage>
</organism>
<accession>A0A7R9BBQ0</accession>
<keyword evidence="6" id="KW-0539">Nucleus</keyword>
<feature type="region of interest" description="Disordered" evidence="7">
    <location>
        <begin position="548"/>
        <end position="575"/>
    </location>
</feature>
<evidence type="ECO:0000313" key="9">
    <source>
        <dbReference type="Proteomes" id="UP000678499"/>
    </source>
</evidence>
<sequence length="575" mass="64128">MDPKMNAFFVFDNRYFEAGGAPEQVIKLLPQNYLAVAQMANLMAEWLILTGYTIEEVQRMVEDHMKELVTKVFDPKKADTIFTEEGETAAWLTEMVDHYTWRSLIYKLAEEYPDCLMLNFTIKLISDAGFQGEITSVSTASQQIEVFSRILKTFIKNVVSSSREDQINSLKEYAKMVCHGQHTFVYTATLLHLLEAEGVKLPLVTRLFQEITSVAVQQGHDVAPILMALVRTGTDAFEGNSQTRASQVLSAMLSKKALNPADITTLHKLYSSDDPPPIHLIRIPQFLDLLVDALFKPGMKINPEHKPKYISLLAYAASVVETRKDGEKSLKQDELKPTSQAIERAHNVCAGNKTSAELLAELSSLYHYLRFPVVAAGITRWVSGVVTEPSYFKLSVEQTPIHLVLLDEVVLVHHILHEDVFTLLQNLFEVELEDLEILVQLDLKKMIIDRMVNLVSRGYVIPVLKYMANICQKEKTDYSLVRYFVREILEMVAPPFSKEFMENFSPLIENENITGSMRAAAASSSSSSTSTTAAVVPASSSVSIGADAAGERVGDGPVPPKADLVDFLGSSRRAT</sequence>
<dbReference type="Pfam" id="PF04858">
    <property type="entry name" value="TH1"/>
    <property type="match status" value="1"/>
</dbReference>
<reference evidence="8" key="1">
    <citation type="submission" date="2020-11" db="EMBL/GenBank/DDBJ databases">
        <authorList>
            <person name="Tran Van P."/>
        </authorList>
    </citation>
    <scope>NUCLEOTIDE SEQUENCE</scope>
</reference>
<evidence type="ECO:0000256" key="1">
    <source>
        <dbReference type="ARBA" id="ARBA00004123"/>
    </source>
</evidence>
<evidence type="ECO:0000256" key="2">
    <source>
        <dbReference type="ARBA" id="ARBA00005726"/>
    </source>
</evidence>
<evidence type="ECO:0000256" key="6">
    <source>
        <dbReference type="ARBA" id="ARBA00023242"/>
    </source>
</evidence>
<dbReference type="EMBL" id="OA882048">
    <property type="protein sequence ID" value="CAD7272204.1"/>
    <property type="molecule type" value="Genomic_DNA"/>
</dbReference>
<dbReference type="InterPro" id="IPR006942">
    <property type="entry name" value="TH1"/>
</dbReference>
<dbReference type="GO" id="GO:0032021">
    <property type="term" value="C:NELF complex"/>
    <property type="evidence" value="ECO:0007669"/>
    <property type="project" value="TreeGrafter"/>
</dbReference>
<dbReference type="EMBL" id="CAJPEX010000011">
    <property type="protein sequence ID" value="CAG0912356.1"/>
    <property type="molecule type" value="Genomic_DNA"/>
</dbReference>
<evidence type="ECO:0008006" key="10">
    <source>
        <dbReference type="Google" id="ProtNLM"/>
    </source>
</evidence>
<evidence type="ECO:0000256" key="3">
    <source>
        <dbReference type="ARBA" id="ARBA00022491"/>
    </source>
</evidence>
<keyword evidence="5" id="KW-0804">Transcription</keyword>
<evidence type="ECO:0000313" key="8">
    <source>
        <dbReference type="EMBL" id="CAD7272204.1"/>
    </source>
</evidence>
<dbReference type="GO" id="GO:0034244">
    <property type="term" value="P:negative regulation of transcription elongation by RNA polymerase II"/>
    <property type="evidence" value="ECO:0007669"/>
    <property type="project" value="TreeGrafter"/>
</dbReference>
<dbReference type="OrthoDB" id="511287at2759"/>
<keyword evidence="4" id="KW-0805">Transcription regulation</keyword>
<dbReference type="AlphaFoldDB" id="A0A7R9BBQ0"/>
<protein>
    <recommendedName>
        <fullName evidence="10">Negative elongation factor C/D</fullName>
    </recommendedName>
</protein>